<dbReference type="InterPro" id="IPR032675">
    <property type="entry name" value="LRR_dom_sf"/>
</dbReference>
<dbReference type="KEGG" id="nsy:104226717"/>
<dbReference type="PANTHER" id="PTHR23155">
    <property type="entry name" value="DISEASE RESISTANCE PROTEIN RP"/>
    <property type="match status" value="1"/>
</dbReference>
<comment type="similarity">
    <text evidence="3">Belongs to the disease resistance NB-LRR family.</text>
</comment>
<dbReference type="InterPro" id="IPR002182">
    <property type="entry name" value="NB-ARC"/>
</dbReference>
<dbReference type="PRINTS" id="PR00364">
    <property type="entry name" value="DISEASERSIST"/>
</dbReference>
<dbReference type="PANTHER" id="PTHR23155:SF1152">
    <property type="entry name" value="AAA+ ATPASE DOMAIN-CONTAINING PROTEIN"/>
    <property type="match status" value="1"/>
</dbReference>
<proteinExistence type="inferred from homology"/>
<dbReference type="SUPFAM" id="SSF52058">
    <property type="entry name" value="L domain-like"/>
    <property type="match status" value="1"/>
</dbReference>
<reference evidence="14" key="1">
    <citation type="journal article" date="2013" name="Genome Biol.">
        <title>Reference genomes and transcriptomes of Nicotiana sylvestris and Nicotiana tomentosiformis.</title>
        <authorList>
            <person name="Sierro N."/>
            <person name="Battey J.N."/>
            <person name="Ouadi S."/>
            <person name="Bovet L."/>
            <person name="Goepfert S."/>
            <person name="Bakaher N."/>
            <person name="Peitsch M.C."/>
            <person name="Ivanov N.V."/>
        </authorList>
    </citation>
    <scope>NUCLEOTIDE SEQUENCE [LARGE SCALE GENOMIC DNA]</scope>
</reference>
<dbReference type="GO" id="GO:0005737">
    <property type="term" value="C:cytoplasm"/>
    <property type="evidence" value="ECO:0007669"/>
    <property type="project" value="UniProtKB-SubCell"/>
</dbReference>
<dbReference type="Pfam" id="PF23559">
    <property type="entry name" value="WHD_DRP"/>
    <property type="match status" value="1"/>
</dbReference>
<dbReference type="InterPro" id="IPR036388">
    <property type="entry name" value="WH-like_DNA-bd_sf"/>
</dbReference>
<comment type="function">
    <text evidence="1">Confers resistance to late blight (Phytophthora infestans) races carrying the avirulence gene Avr1. Resistance proteins guard the plant against pathogens that contain an appropriate avirulence protein via an indirect interaction with this avirulence protein. That triggers a defense system including the hypersensitive response, which restricts the pathogen growth.</text>
</comment>
<dbReference type="Pfam" id="PF00931">
    <property type="entry name" value="NB-ARC"/>
    <property type="match status" value="1"/>
</dbReference>
<dbReference type="eggNOG" id="KOG4658">
    <property type="taxonomic scope" value="Eukaryota"/>
</dbReference>
<feature type="domain" description="NB-ARC" evidence="11">
    <location>
        <begin position="715"/>
        <end position="887"/>
    </location>
</feature>
<evidence type="ECO:0000259" key="13">
    <source>
        <dbReference type="Pfam" id="PF23559"/>
    </source>
</evidence>
<protein>
    <submittedName>
        <fullName evidence="15">Late blight resistance protein homolog R1B-23 isoform X1</fullName>
    </submittedName>
</protein>
<dbReference type="FunFam" id="3.40.50.300:FF:001091">
    <property type="entry name" value="Probable disease resistance protein At1g61300"/>
    <property type="match status" value="1"/>
</dbReference>
<evidence type="ECO:0000256" key="7">
    <source>
        <dbReference type="ARBA" id="ARBA00022737"/>
    </source>
</evidence>
<keyword evidence="9" id="KW-0611">Plant defense</keyword>
<keyword evidence="7" id="KW-0677">Repeat</keyword>
<dbReference type="RefSeq" id="XP_009777062.1">
    <property type="nucleotide sequence ID" value="XM_009778760.1"/>
</dbReference>
<dbReference type="GO" id="GO:0009626">
    <property type="term" value="P:plant-type hypersensitive response"/>
    <property type="evidence" value="ECO:0007669"/>
    <property type="project" value="UniProtKB-KW"/>
</dbReference>
<dbReference type="STRING" id="4096.A0A1U7WAQ1"/>
<dbReference type="Pfam" id="PF12061">
    <property type="entry name" value="NB-LRR"/>
    <property type="match status" value="2"/>
</dbReference>
<dbReference type="FunFam" id="1.10.10.10:FF:000322">
    <property type="entry name" value="Probable disease resistance protein At1g63360"/>
    <property type="match status" value="1"/>
</dbReference>
<dbReference type="InterPro" id="IPR058922">
    <property type="entry name" value="WHD_DRP"/>
</dbReference>
<evidence type="ECO:0000256" key="2">
    <source>
        <dbReference type="ARBA" id="ARBA00004496"/>
    </source>
</evidence>
<evidence type="ECO:0000256" key="9">
    <source>
        <dbReference type="ARBA" id="ARBA00022821"/>
    </source>
</evidence>
<evidence type="ECO:0000256" key="3">
    <source>
        <dbReference type="ARBA" id="ARBA00008894"/>
    </source>
</evidence>
<keyword evidence="4" id="KW-0963">Cytoplasm</keyword>
<dbReference type="Gene3D" id="3.40.50.300">
    <property type="entry name" value="P-loop containing nucleotide triphosphate hydrolases"/>
    <property type="match status" value="1"/>
</dbReference>
<dbReference type="InterPro" id="IPR042197">
    <property type="entry name" value="Apaf_helical"/>
</dbReference>
<dbReference type="GO" id="GO:0043531">
    <property type="term" value="F:ADP binding"/>
    <property type="evidence" value="ECO:0007669"/>
    <property type="project" value="InterPro"/>
</dbReference>
<keyword evidence="8" id="KW-0547">Nucleotide-binding</keyword>
<evidence type="ECO:0000256" key="5">
    <source>
        <dbReference type="ARBA" id="ARBA00022614"/>
    </source>
</evidence>
<dbReference type="GO" id="GO:0005524">
    <property type="term" value="F:ATP binding"/>
    <property type="evidence" value="ECO:0007669"/>
    <property type="project" value="UniProtKB-KW"/>
</dbReference>
<evidence type="ECO:0000256" key="10">
    <source>
        <dbReference type="ARBA" id="ARBA00022840"/>
    </source>
</evidence>
<dbReference type="InterPro" id="IPR027417">
    <property type="entry name" value="P-loop_NTPase"/>
</dbReference>
<evidence type="ECO:0000313" key="14">
    <source>
        <dbReference type="Proteomes" id="UP000189701"/>
    </source>
</evidence>
<comment type="subcellular location">
    <subcellularLocation>
        <location evidence="2">Cytoplasm</location>
    </subcellularLocation>
</comment>
<accession>A0A1U7WAQ1</accession>
<dbReference type="InterPro" id="IPR021929">
    <property type="entry name" value="R1A-like_N"/>
</dbReference>
<keyword evidence="14" id="KW-1185">Reference proteome</keyword>
<dbReference type="Gene3D" id="1.10.10.10">
    <property type="entry name" value="Winged helix-like DNA-binding domain superfamily/Winged helix DNA-binding domain"/>
    <property type="match status" value="1"/>
</dbReference>
<feature type="domain" description="Late blight resistance protein R1A-like N-terminal" evidence="12">
    <location>
        <begin position="419"/>
        <end position="564"/>
    </location>
</feature>
<dbReference type="Gene3D" id="3.80.10.10">
    <property type="entry name" value="Ribonuclease Inhibitor"/>
    <property type="match status" value="1"/>
</dbReference>
<sequence length="1424" mass="163532">MNESGKQRILPLSCTNSTFSSTAAVITVFAMRRGDMSSDIPNPLETLQLIEQKYSSITYNPATLKQIAEECHSFCMVLGGYHFSEGSCSLDTLQRIEEDWGSFLEFSDKYLSKLSHLRETLKQTEYECSSFHIFLSEESDSLDTLWQTIPRLKCNLWRTEEECDSLLIFSEKYLSSNESIPIETLQRIKDECDSLEVDLSAFDEFKRLERKFKLLKRDFKLLDIILNLQIVIGEPDLIRKVQALFQGAADDLIQIYRREGIYQSYHAVSGLQKEFWQTKLEIRKAKYSFSEVSFLLLDDNDATVIPNFVLEFVDTVIENLSDLLKLYDPSSPLHVEGLMDQVEKVLKELKFLFSFVIFVTDRCVEPEVQHTFFIHVLEVAWHTAVVTWLYLPSHADGCPAEEYTLFSNLLRSMEQIYRDSAADEGYPLFSDLLRSKIQPIEPSISKIYIDVLKAIKLQQSQWYPVIQIKYVVDCEVGFVETLLHNLEELPFILSGIEIKEMLNFLRAHLLTQALEFHFQDIDSVIVDAGILVYSLNKKENGDLDFRVQIQNLQAMIYLITRKTFLLQSNLSGIDRVGSAYFILDNMEKFLSLYTNSVVSVKSQLHTIQKEVKYFQAVVETQVGLQHFVTHTNGLVYEVEYVFDACKKKDVPDWCLFLWILNIGEDIRVLMAEVAEVQENTAFDLVLHNITDAAPTHTSSRFAGNPSTNEEMVGFKDVMNELRGKLIKGSVNLDVVSIVGMPGLGKTTLANELYFDELVVSYFDIRVHCCVSQEYKRKDLLLALLRDVTDDTAKLDREAENELADKLKKLLKPKRYLVLIDDVWKRSAWDDLQSCFPENNKGSRIILTTRHYKVASYAKHVSDPHKLRFFSIDESWTLLQNKVFNKERCPLVLEAVGKSIAQKCGGLPLSTILVAGILTRMKKEKHCWEQVSTNLGPNIQAQSEGTLDLSYQNLPHYLKPCFLYMGVFPEDREIQVSKLTWLWIAEGLINTDMEKLSEDIAKFYLENLIGRNLVMVAKKSSDGSIKTCRIHDLVLEFCMKKAKLENFLETIRDRGSHPSQFFLPMCNTSRRLYLYSQSENLPKWCLFFSHVKSFQFREARNIAFSSIDCVSNTFKRFKFLRVLDFEFTMIDSIPQELTLLKYLAFRTAEDALSLPDNLRNLETLIVQGLRGRISLSDTIWKMVKLRHLHIYDRAFFTLNSGQEFSNSPSTMVNLQTVSSACFPCVDNADKILEKTPNLRKLRCEVSKFDGSFTAFSNLTKLETLKISSGTKLTLIDHLKFPSSLKKLILSNFHIHLTEVATLPKLEVLKLLGVTISSNVWEVNDEKFPQLKFLKLENPSFSEWNASDDAFPCLEHLVLKKCRYLKEIPSRFGDASSLKSVEIISCNEELVKSAEAVREELEGMSGTSGFELFISKQQKNRFEGVL</sequence>
<keyword evidence="5" id="KW-0433">Leucine-rich repeat</keyword>
<dbReference type="Proteomes" id="UP000189701">
    <property type="component" value="Unplaced"/>
</dbReference>
<evidence type="ECO:0000256" key="6">
    <source>
        <dbReference type="ARBA" id="ARBA00022667"/>
    </source>
</evidence>
<dbReference type="Gene3D" id="1.10.8.430">
    <property type="entry name" value="Helical domain of apoptotic protease-activating factors"/>
    <property type="match status" value="1"/>
</dbReference>
<reference evidence="15" key="2">
    <citation type="submission" date="2025-08" db="UniProtKB">
        <authorList>
            <consortium name="RefSeq"/>
        </authorList>
    </citation>
    <scope>IDENTIFICATION</scope>
    <source>
        <tissue evidence="15">Leaf</tissue>
    </source>
</reference>
<name>A0A1U7WAQ1_NICSY</name>
<dbReference type="GeneID" id="104226717"/>
<keyword evidence="6" id="KW-0381">Hypersensitive response</keyword>
<evidence type="ECO:0000256" key="8">
    <source>
        <dbReference type="ARBA" id="ARBA00022741"/>
    </source>
</evidence>
<evidence type="ECO:0000259" key="11">
    <source>
        <dbReference type="Pfam" id="PF00931"/>
    </source>
</evidence>
<dbReference type="InterPro" id="IPR044974">
    <property type="entry name" value="Disease_R_plants"/>
</dbReference>
<evidence type="ECO:0000256" key="4">
    <source>
        <dbReference type="ARBA" id="ARBA00022490"/>
    </source>
</evidence>
<feature type="domain" description="Late blight resistance protein R1A-like N-terminal" evidence="12">
    <location>
        <begin position="272"/>
        <end position="413"/>
    </location>
</feature>
<dbReference type="SUPFAM" id="SSF52540">
    <property type="entry name" value="P-loop containing nucleoside triphosphate hydrolases"/>
    <property type="match status" value="1"/>
</dbReference>
<organism evidence="14 15">
    <name type="scientific">Nicotiana sylvestris</name>
    <name type="common">Wood tobacco</name>
    <name type="synonym">South American tobacco</name>
    <dbReference type="NCBI Taxonomy" id="4096"/>
    <lineage>
        <taxon>Eukaryota</taxon>
        <taxon>Viridiplantae</taxon>
        <taxon>Streptophyta</taxon>
        <taxon>Embryophyta</taxon>
        <taxon>Tracheophyta</taxon>
        <taxon>Spermatophyta</taxon>
        <taxon>Magnoliopsida</taxon>
        <taxon>eudicotyledons</taxon>
        <taxon>Gunneridae</taxon>
        <taxon>Pentapetalae</taxon>
        <taxon>asterids</taxon>
        <taxon>lamiids</taxon>
        <taxon>Solanales</taxon>
        <taxon>Solanaceae</taxon>
        <taxon>Nicotianoideae</taxon>
        <taxon>Nicotianeae</taxon>
        <taxon>Nicotiana</taxon>
    </lineage>
</organism>
<feature type="domain" description="Disease resistance protein winged helix" evidence="13">
    <location>
        <begin position="966"/>
        <end position="1036"/>
    </location>
</feature>
<dbReference type="GO" id="GO:0051607">
    <property type="term" value="P:defense response to virus"/>
    <property type="evidence" value="ECO:0007669"/>
    <property type="project" value="UniProtKB-ARBA"/>
</dbReference>
<evidence type="ECO:0000313" key="15">
    <source>
        <dbReference type="RefSeq" id="XP_009777062.1"/>
    </source>
</evidence>
<gene>
    <name evidence="15" type="primary">LOC104226717</name>
</gene>
<keyword evidence="10" id="KW-0067">ATP-binding</keyword>
<evidence type="ECO:0000256" key="1">
    <source>
        <dbReference type="ARBA" id="ARBA00002074"/>
    </source>
</evidence>
<evidence type="ECO:0000259" key="12">
    <source>
        <dbReference type="Pfam" id="PF12061"/>
    </source>
</evidence>